<evidence type="ECO:0000313" key="4">
    <source>
        <dbReference type="EMBL" id="KDR71775.1"/>
    </source>
</evidence>
<dbReference type="InterPro" id="IPR027842">
    <property type="entry name" value="HAM1-like_C"/>
</dbReference>
<feature type="domain" description="HAM1-like C-terminal" evidence="2">
    <location>
        <begin position="662"/>
        <end position="795"/>
    </location>
</feature>
<feature type="domain" description="HAM1-like N-terminal" evidence="3">
    <location>
        <begin position="213"/>
        <end position="424"/>
    </location>
</feature>
<dbReference type="STRING" id="685588.A0A067SLF1"/>
<dbReference type="InterPro" id="IPR045967">
    <property type="entry name" value="HAM1-like_N"/>
</dbReference>
<dbReference type="Proteomes" id="UP000027222">
    <property type="component" value="Unassembled WGS sequence"/>
</dbReference>
<dbReference type="OrthoDB" id="19394at2759"/>
<reference evidence="5" key="1">
    <citation type="journal article" date="2014" name="Proc. Natl. Acad. Sci. U.S.A.">
        <title>Extensive sampling of basidiomycete genomes demonstrates inadequacy of the white-rot/brown-rot paradigm for wood decay fungi.</title>
        <authorList>
            <person name="Riley R."/>
            <person name="Salamov A.A."/>
            <person name="Brown D.W."/>
            <person name="Nagy L.G."/>
            <person name="Floudas D."/>
            <person name="Held B.W."/>
            <person name="Levasseur A."/>
            <person name="Lombard V."/>
            <person name="Morin E."/>
            <person name="Otillar R."/>
            <person name="Lindquist E.A."/>
            <person name="Sun H."/>
            <person name="LaButti K.M."/>
            <person name="Schmutz J."/>
            <person name="Jabbour D."/>
            <person name="Luo H."/>
            <person name="Baker S.E."/>
            <person name="Pisabarro A.G."/>
            <person name="Walton J.D."/>
            <person name="Blanchette R.A."/>
            <person name="Henrissat B."/>
            <person name="Martin F."/>
            <person name="Cullen D."/>
            <person name="Hibbett D.S."/>
            <person name="Grigoriev I.V."/>
        </authorList>
    </citation>
    <scope>NUCLEOTIDE SEQUENCE [LARGE SCALE GENOMIC DNA]</scope>
    <source>
        <strain evidence="5">CBS 339.88</strain>
    </source>
</reference>
<proteinExistence type="predicted"/>
<dbReference type="PANTHER" id="PTHR31138">
    <property type="entry name" value="CHROMOSOME 19, WHOLE GENOME SHOTGUN SEQUENCE"/>
    <property type="match status" value="1"/>
</dbReference>
<dbReference type="PANTHER" id="PTHR31138:SF1">
    <property type="entry name" value="PDZ DOMAIN-CONTAINING PROTEIN"/>
    <property type="match status" value="1"/>
</dbReference>
<gene>
    <name evidence="4" type="ORF">GALMADRAFT_159190</name>
</gene>
<feature type="compositionally biased region" description="Basic and acidic residues" evidence="1">
    <location>
        <begin position="894"/>
        <end position="904"/>
    </location>
</feature>
<dbReference type="Pfam" id="PF14613">
    <property type="entry name" value="HAM1_C"/>
    <property type="match status" value="1"/>
</dbReference>
<dbReference type="HOGENOM" id="CLU_018362_0_0_1"/>
<name>A0A067SLF1_GALM3</name>
<evidence type="ECO:0000259" key="2">
    <source>
        <dbReference type="Pfam" id="PF14613"/>
    </source>
</evidence>
<evidence type="ECO:0000313" key="5">
    <source>
        <dbReference type="Proteomes" id="UP000027222"/>
    </source>
</evidence>
<evidence type="ECO:0000256" key="1">
    <source>
        <dbReference type="SAM" id="MobiDB-lite"/>
    </source>
</evidence>
<feature type="region of interest" description="Disordered" evidence="1">
    <location>
        <begin position="610"/>
        <end position="663"/>
    </location>
</feature>
<dbReference type="EMBL" id="KL142391">
    <property type="protein sequence ID" value="KDR71775.1"/>
    <property type="molecule type" value="Genomic_DNA"/>
</dbReference>
<sequence length="922" mass="100537">MDKTTSILGALEAGKLPTTQQFGQFIDWLNGTVIPSVEPDSSSELSEQGRVLAVDVRRVLEAYKQLAKDKNPDNILQETLYTLSHTDPSLPAPSTHATQEKDKALADLSALHTSLRHILIALWESISLEGTSLSNDLLSAVRLSLADAAALVEGGAGSVKESLRGVEEEVQEGKRDALGRDKERMEEEEDVKVAWEHGMDTVKGAGSTVIGAAQDTKETVDEKMDEGSERLQEAFYKISDRAHSNPEYRRSLSTLLGILQSRLHRTLSAFSSPDATLSSFFSSPSDKPTLAALGHLRVLLERLANDTPLQPLLDAAKACVRAVAADEELKTWFDDLFGFARKTLEEPAKAVGAPKDEEEGRKLAGERKELYRRWGVMLEKKENGKWKTAVENLKSELDKLQSGLERDADLVRVREAQARLGDDLERVLGRVSDQLSAKADNLKGKLAGAGGEESAMGRAMDVGRQMGQEVVQGAVWFWHDMFKVYVPRMLGKMRDVPIPRTEYKDAQIEFVLENLDISSFNLLPSHVYIRNITDVDISSSPSTSTTNTSTTTTKVGTLTHIKIQALQLTLKDVSFWYKDKTATLGPAEYTGLLGMRVPRRGVEVDVKVRYVPPSSQPRSGKSGKGVRKETQGHYHTIEHLSVSLAPESSSTTGAEDEEGGDFSVSVKESNHPLLVTLFKPAVTSHLRSALERALEAQLRASIEWVDGVVWDVGRRREVFEDAGFGRGRSVVPALWSEVGRWQRRAAEGGGGWQLTGTGVVVETESTPTDTEGGEGGTQKTQFAMGAEPQILSGEKRGPLGTGSEPLRDVAQRMAEDVKSRVPIDMDVDLDLDVAGGMDVDPSSASSQVASKAKDAARSVGEQAKGVVGQVREEVEGRVRGVKGEVDGFWRSVERKRGEEERVGKGAEGAEGQGGWKSAAFDF</sequence>
<feature type="domain" description="HAM1-like N-terminal" evidence="3">
    <location>
        <begin position="477"/>
        <end position="609"/>
    </location>
</feature>
<dbReference type="AlphaFoldDB" id="A0A067SLF1"/>
<dbReference type="Pfam" id="PF19343">
    <property type="entry name" value="HAM1_N"/>
    <property type="match status" value="2"/>
</dbReference>
<organism evidence="4 5">
    <name type="scientific">Galerina marginata (strain CBS 339.88)</name>
    <dbReference type="NCBI Taxonomy" id="685588"/>
    <lineage>
        <taxon>Eukaryota</taxon>
        <taxon>Fungi</taxon>
        <taxon>Dikarya</taxon>
        <taxon>Basidiomycota</taxon>
        <taxon>Agaricomycotina</taxon>
        <taxon>Agaricomycetes</taxon>
        <taxon>Agaricomycetidae</taxon>
        <taxon>Agaricales</taxon>
        <taxon>Agaricineae</taxon>
        <taxon>Strophariaceae</taxon>
        <taxon>Galerina</taxon>
    </lineage>
</organism>
<evidence type="ECO:0000259" key="3">
    <source>
        <dbReference type="Pfam" id="PF19343"/>
    </source>
</evidence>
<feature type="compositionally biased region" description="Basic and acidic residues" evidence="1">
    <location>
        <begin position="626"/>
        <end position="638"/>
    </location>
</feature>
<feature type="region of interest" description="Disordered" evidence="1">
    <location>
        <begin position="894"/>
        <end position="922"/>
    </location>
</feature>
<feature type="compositionally biased region" description="Gly residues" evidence="1">
    <location>
        <begin position="905"/>
        <end position="914"/>
    </location>
</feature>
<accession>A0A067SLF1</accession>
<keyword evidence="5" id="KW-1185">Reference proteome</keyword>
<protein>
    <submittedName>
        <fullName evidence="4">Uncharacterized protein</fullName>
    </submittedName>
</protein>